<feature type="region of interest" description="Disordered" evidence="2">
    <location>
        <begin position="258"/>
        <end position="277"/>
    </location>
</feature>
<feature type="compositionally biased region" description="Basic and acidic residues" evidence="2">
    <location>
        <begin position="457"/>
        <end position="467"/>
    </location>
</feature>
<organism evidence="3 4">
    <name type="scientific">Toxoplasma gondii p89</name>
    <dbReference type="NCBI Taxonomy" id="943119"/>
    <lineage>
        <taxon>Eukaryota</taxon>
        <taxon>Sar</taxon>
        <taxon>Alveolata</taxon>
        <taxon>Apicomplexa</taxon>
        <taxon>Conoidasida</taxon>
        <taxon>Coccidia</taxon>
        <taxon>Eucoccidiorida</taxon>
        <taxon>Eimeriorina</taxon>
        <taxon>Sarcocystidae</taxon>
        <taxon>Toxoplasma</taxon>
    </lineage>
</organism>
<feature type="coiled-coil region" evidence="1">
    <location>
        <begin position="316"/>
        <end position="343"/>
    </location>
</feature>
<feature type="compositionally biased region" description="Basic residues" evidence="2">
    <location>
        <begin position="468"/>
        <end position="488"/>
    </location>
</feature>
<dbReference type="PANTHER" id="PTHR22093">
    <property type="entry name" value="LEUKOCYTE RECEPTOR CLUSTER LRC MEMBER 1"/>
    <property type="match status" value="1"/>
</dbReference>
<evidence type="ECO:0000256" key="1">
    <source>
        <dbReference type="SAM" id="Coils"/>
    </source>
</evidence>
<dbReference type="OrthoDB" id="2159131at2759"/>
<feature type="compositionally biased region" description="Low complexity" evidence="2">
    <location>
        <begin position="555"/>
        <end position="572"/>
    </location>
</feature>
<feature type="region of interest" description="Disordered" evidence="2">
    <location>
        <begin position="26"/>
        <end position="99"/>
    </location>
</feature>
<sequence length="590" mass="64750">MGGHGGLNILPQKRWHLYRHDNRLRVQRDETRDRERQTATRQAEEQKSMSDILTLLKRRKVEAADKARARSPGGAEEESRDRTAGERHEPRRLYEKVHSDDALASSASLSLAAAESSNDFSVAGQATVSSRSQTSSVSAHSSSSSFVSAFSGSPSLASASPSRLSARSTGVEEVRGTCLPLGVIAAVRRRGDSLHQSSTLADSEPFLDAFFPREEGFLAGEDCMADEPSASSLETDAFFSQRTAAIVRIRAASSAVSSPSVRSSSSSSASSFESHGRSVPSSACVAKAVSASSWQVGAAQAGGRRGAPRPGHLNFFSAEEKELHKLEEQRRKYLQQAGHTEDAQSDFDRVVRQAVHATPWYHCPPSSVSEKAATVTHVSSRETLKQLRLQEAREAAARVLDRRSRRLESVTLQGSFPDSLEPATEDDAQARGPEDDARSETAGEKLKALKRQRKLERKREQEREKAWTRKLRREKKEKRREKRKRRARVEREHKEGGRVCVVVSEDEAPVLSISSVSEDEERRQGKETDEDECVCLFEAPPQEEAVRRENQQTDALLLLSAESSSESEAAAEGHADLSQGGNEEGAPDAG</sequence>
<keyword evidence="1" id="KW-0175">Coiled coil</keyword>
<dbReference type="EMBL" id="AEYI02002103">
    <property type="protein sequence ID" value="KFG30048.1"/>
    <property type="molecule type" value="Genomic_DNA"/>
</dbReference>
<gene>
    <name evidence="3" type="ORF">TGP89_297770</name>
</gene>
<feature type="region of interest" description="Disordered" evidence="2">
    <location>
        <begin position="410"/>
        <end position="497"/>
    </location>
</feature>
<reference evidence="3 4" key="1">
    <citation type="submission" date="2014-03" db="EMBL/GenBank/DDBJ databases">
        <authorList>
            <person name="Sibley D."/>
            <person name="Venepally P."/>
            <person name="Karamycheva S."/>
            <person name="Hadjithomas M."/>
            <person name="Khan A."/>
            <person name="Brunk B."/>
            <person name="Roos D."/>
            <person name="Caler E."/>
            <person name="Lorenzi H."/>
        </authorList>
    </citation>
    <scope>NUCLEOTIDE SEQUENCE [LARGE SCALE GENOMIC DNA]</scope>
    <source>
        <strain evidence="4">p89</strain>
    </source>
</reference>
<feature type="compositionally biased region" description="Low complexity" evidence="2">
    <location>
        <begin position="258"/>
        <end position="271"/>
    </location>
</feature>
<evidence type="ECO:0008006" key="5">
    <source>
        <dbReference type="Google" id="ProtNLM"/>
    </source>
</evidence>
<accession>A0A086JD30</accession>
<feature type="region of interest" description="Disordered" evidence="2">
    <location>
        <begin position="509"/>
        <end position="590"/>
    </location>
</feature>
<dbReference type="PANTHER" id="PTHR22093:SF0">
    <property type="entry name" value="LEUKOCYTE RECEPTOR CLUSTER MEMBER 1"/>
    <property type="match status" value="1"/>
</dbReference>
<evidence type="ECO:0000313" key="4">
    <source>
        <dbReference type="Proteomes" id="UP000028828"/>
    </source>
</evidence>
<dbReference type="Proteomes" id="UP000028828">
    <property type="component" value="Unassembled WGS sequence"/>
</dbReference>
<protein>
    <recommendedName>
        <fullName evidence="5">CBF1-interacting co-repressor CIR N-terminal domain-containing protein</fullName>
    </recommendedName>
</protein>
<proteinExistence type="predicted"/>
<feature type="compositionally biased region" description="Basic and acidic residues" evidence="2">
    <location>
        <begin position="26"/>
        <end position="48"/>
    </location>
</feature>
<evidence type="ECO:0000256" key="2">
    <source>
        <dbReference type="SAM" id="MobiDB-lite"/>
    </source>
</evidence>
<comment type="caution">
    <text evidence="3">The sequence shown here is derived from an EMBL/GenBank/DDBJ whole genome shotgun (WGS) entry which is preliminary data.</text>
</comment>
<evidence type="ECO:0000313" key="3">
    <source>
        <dbReference type="EMBL" id="KFG30048.1"/>
    </source>
</evidence>
<dbReference type="AlphaFoldDB" id="A0A086JD30"/>
<dbReference type="InterPro" id="IPR039875">
    <property type="entry name" value="LENG1-like"/>
</dbReference>
<name>A0A086JD30_TOXGO</name>
<feature type="compositionally biased region" description="Basic and acidic residues" evidence="2">
    <location>
        <begin position="77"/>
        <end position="99"/>
    </location>
</feature>
<dbReference type="VEuPathDB" id="ToxoDB:TGP89_297770"/>
<feature type="compositionally biased region" description="Basic and acidic residues" evidence="2">
    <location>
        <begin position="428"/>
        <end position="447"/>
    </location>
</feature>